<evidence type="ECO:0000313" key="3">
    <source>
        <dbReference type="Proteomes" id="UP001303046"/>
    </source>
</evidence>
<keyword evidence="3" id="KW-1185">Reference proteome</keyword>
<proteinExistence type="predicted"/>
<dbReference type="EMBL" id="JAVFWL010000006">
    <property type="protein sequence ID" value="KAK6766984.1"/>
    <property type="molecule type" value="Genomic_DNA"/>
</dbReference>
<accession>A0ABR1EWE2</accession>
<evidence type="ECO:0000313" key="2">
    <source>
        <dbReference type="EMBL" id="KAK6766984.1"/>
    </source>
</evidence>
<organism evidence="2 3">
    <name type="scientific">Necator americanus</name>
    <name type="common">Human hookworm</name>
    <dbReference type="NCBI Taxonomy" id="51031"/>
    <lineage>
        <taxon>Eukaryota</taxon>
        <taxon>Metazoa</taxon>
        <taxon>Ecdysozoa</taxon>
        <taxon>Nematoda</taxon>
        <taxon>Chromadorea</taxon>
        <taxon>Rhabditida</taxon>
        <taxon>Rhabditina</taxon>
        <taxon>Rhabditomorpha</taxon>
        <taxon>Strongyloidea</taxon>
        <taxon>Ancylostomatidae</taxon>
        <taxon>Bunostominae</taxon>
        <taxon>Necator</taxon>
    </lineage>
</organism>
<feature type="chain" id="PRO_5045712316" description="C2H2-type domain-containing protein" evidence="1">
    <location>
        <begin position="29"/>
        <end position="91"/>
    </location>
</feature>
<dbReference type="Proteomes" id="UP001303046">
    <property type="component" value="Unassembled WGS sequence"/>
</dbReference>
<keyword evidence="1" id="KW-0732">Signal</keyword>
<sequence>MIVVKHLLAPLFAAVLDIPTPIPTVVYATPLRARPLTLLITTWPELTSKSKEEFGEWLADRGLRWKERLCPNCGNPVEVAKQTHMNSLHKG</sequence>
<evidence type="ECO:0000256" key="1">
    <source>
        <dbReference type="SAM" id="SignalP"/>
    </source>
</evidence>
<comment type="caution">
    <text evidence="2">The sequence shown here is derived from an EMBL/GenBank/DDBJ whole genome shotgun (WGS) entry which is preliminary data.</text>
</comment>
<name>A0ABR1EWE2_NECAM</name>
<reference evidence="2 3" key="1">
    <citation type="submission" date="2023-08" db="EMBL/GenBank/DDBJ databases">
        <title>A Necator americanus chromosomal reference genome.</title>
        <authorList>
            <person name="Ilik V."/>
            <person name="Petrzelkova K.J."/>
            <person name="Pardy F."/>
            <person name="Fuh T."/>
            <person name="Niatou-Singa F.S."/>
            <person name="Gouil Q."/>
            <person name="Baker L."/>
            <person name="Ritchie M.E."/>
            <person name="Jex A.R."/>
            <person name="Gazzola D."/>
            <person name="Li H."/>
            <person name="Toshio Fujiwara R."/>
            <person name="Zhan B."/>
            <person name="Aroian R.V."/>
            <person name="Pafco B."/>
            <person name="Schwarz E.M."/>
        </authorList>
    </citation>
    <scope>NUCLEOTIDE SEQUENCE [LARGE SCALE GENOMIC DNA]</scope>
    <source>
        <strain evidence="2 3">Aroian</strain>
        <tissue evidence="2">Whole animal</tissue>
    </source>
</reference>
<evidence type="ECO:0008006" key="4">
    <source>
        <dbReference type="Google" id="ProtNLM"/>
    </source>
</evidence>
<protein>
    <recommendedName>
        <fullName evidence="4">C2H2-type domain-containing protein</fullName>
    </recommendedName>
</protein>
<gene>
    <name evidence="2" type="primary">Necator_chrX.g26488</name>
    <name evidence="2" type="ORF">RB195_026321</name>
</gene>
<feature type="signal peptide" evidence="1">
    <location>
        <begin position="1"/>
        <end position="28"/>
    </location>
</feature>